<organism evidence="1 2">
    <name type="scientific">Pollutimonas subterranea</name>
    <dbReference type="NCBI Taxonomy" id="2045210"/>
    <lineage>
        <taxon>Bacteria</taxon>
        <taxon>Pseudomonadati</taxon>
        <taxon>Pseudomonadota</taxon>
        <taxon>Betaproteobacteria</taxon>
        <taxon>Burkholderiales</taxon>
        <taxon>Alcaligenaceae</taxon>
        <taxon>Pollutimonas</taxon>
    </lineage>
</organism>
<keyword evidence="2" id="KW-1185">Reference proteome</keyword>
<name>A0A2N4TZ96_9BURK</name>
<dbReference type="EMBL" id="PDNW01000028">
    <property type="protein sequence ID" value="PLC48082.1"/>
    <property type="molecule type" value="Genomic_DNA"/>
</dbReference>
<comment type="caution">
    <text evidence="1">The sequence shown here is derived from an EMBL/GenBank/DDBJ whole genome shotgun (WGS) entry which is preliminary data.</text>
</comment>
<accession>A0A2N4TZ96</accession>
<sequence length="154" mass="17679">MNQDFYARMGLSGPETETSVPVPADIFVVSVHCECWTHEERDASEAGTHEIEIDHVTADAHDLVRHGREYGLSESSCADPRMSSDIWFRSTYPREDRAYFEQGVQKYYSLHIHDVNGHRPEPADYQRIANLINVRFDHAFNLQEAKQEGPDLCL</sequence>
<dbReference type="RefSeq" id="WP_102075727.1">
    <property type="nucleotide sequence ID" value="NZ_PDNW01000028.1"/>
</dbReference>
<gene>
    <name evidence="1" type="ORF">CR159_20070</name>
</gene>
<reference evidence="1 2" key="1">
    <citation type="submission" date="2017-10" db="EMBL/GenBank/DDBJ databases">
        <title>Two draft genome sequences of Pusillimonas sp. strains isolated from a nitrate- and radionuclide-contaminated groundwater in Russia.</title>
        <authorList>
            <person name="Grouzdev D.S."/>
            <person name="Tourova T.P."/>
            <person name="Goeva M.A."/>
            <person name="Babich T.L."/>
            <person name="Sokolova D.S."/>
            <person name="Abdullin R."/>
            <person name="Poltaraus A.B."/>
            <person name="Toshchakov S.V."/>
            <person name="Nazina T.N."/>
        </authorList>
    </citation>
    <scope>NUCLEOTIDE SEQUENCE [LARGE SCALE GENOMIC DNA]</scope>
    <source>
        <strain evidence="1 2">JR1/69-3-13</strain>
    </source>
</reference>
<dbReference type="Proteomes" id="UP000234190">
    <property type="component" value="Unassembled WGS sequence"/>
</dbReference>
<dbReference type="AlphaFoldDB" id="A0A2N4TZ96"/>
<dbReference type="OrthoDB" id="8682370at2"/>
<proteinExistence type="predicted"/>
<protein>
    <submittedName>
        <fullName evidence="1">Uncharacterized protein</fullName>
    </submittedName>
</protein>
<evidence type="ECO:0000313" key="2">
    <source>
        <dbReference type="Proteomes" id="UP000234190"/>
    </source>
</evidence>
<evidence type="ECO:0000313" key="1">
    <source>
        <dbReference type="EMBL" id="PLC48082.1"/>
    </source>
</evidence>